<dbReference type="AlphaFoldDB" id="A0A4P9W3G6"/>
<dbReference type="Proteomes" id="UP000269721">
    <property type="component" value="Unassembled WGS sequence"/>
</dbReference>
<feature type="region of interest" description="Disordered" evidence="1">
    <location>
        <begin position="1"/>
        <end position="49"/>
    </location>
</feature>
<evidence type="ECO:0000256" key="1">
    <source>
        <dbReference type="SAM" id="MobiDB-lite"/>
    </source>
</evidence>
<name>A0A4P9W3G6_9FUNG</name>
<reference evidence="3" key="1">
    <citation type="journal article" date="2018" name="Nat. Microbiol.">
        <title>Leveraging single-cell genomics to expand the fungal tree of life.</title>
        <authorList>
            <person name="Ahrendt S.R."/>
            <person name="Quandt C.A."/>
            <person name="Ciobanu D."/>
            <person name="Clum A."/>
            <person name="Salamov A."/>
            <person name="Andreopoulos B."/>
            <person name="Cheng J.F."/>
            <person name="Woyke T."/>
            <person name="Pelin A."/>
            <person name="Henrissat B."/>
            <person name="Reynolds N.K."/>
            <person name="Benny G.L."/>
            <person name="Smith M.E."/>
            <person name="James T.Y."/>
            <person name="Grigoriev I.V."/>
        </authorList>
    </citation>
    <scope>NUCLEOTIDE SEQUENCE [LARGE SCALE GENOMIC DNA]</scope>
</reference>
<sequence>MTPSPVLSPATSRRKSPAFLSTSPQPGVQPPPTRRRPANSRTTTEHPAACRHCSTPIGTVLFFGLPAALETPHTIEVVCLTCSPSQEAAQPSLNYPARARKREEEDGPMAPFECECCKRVKGRGGVRAGWPDDRSAGWASPEFGFELLCAECSEKYAFCSECGSGGRHRTGKYRPKELFLSRRTCSLSHSRAGDLSSVQKRVFTAQELVQLSNFKGFFEDMKDLFFDTSMSQFALAKRMEHTPVIGTWSAVCSVVDAIWAEIETCTQIPSTPDMTRYIAVAWTETSSARGRAHRHAAADRLTANCTVVALQFAEWRIPTGLLFWGVNVGRGRGTSTTGPSAPELRTALVDLIVNDTKRRDADPADRAFGLPWTIAWGMRPIGMESDASPVPGRRSHTGGDIPLRRVGLTPLSENPDVDPALFGDLFPSRGPVRCDIYMGKRQSVAKGWNVQRNRQTLFWK</sequence>
<keyword evidence="3" id="KW-1185">Reference proteome</keyword>
<evidence type="ECO:0000313" key="3">
    <source>
        <dbReference type="Proteomes" id="UP000269721"/>
    </source>
</evidence>
<accession>A0A4P9W3G6</accession>
<feature type="compositionally biased region" description="Polar residues" evidence="1">
    <location>
        <begin position="1"/>
        <end position="11"/>
    </location>
</feature>
<proteinExistence type="predicted"/>
<evidence type="ECO:0000313" key="2">
    <source>
        <dbReference type="EMBL" id="RKO85328.1"/>
    </source>
</evidence>
<dbReference type="EMBL" id="KZ999187">
    <property type="protein sequence ID" value="RKO85328.1"/>
    <property type="molecule type" value="Genomic_DNA"/>
</dbReference>
<protein>
    <submittedName>
        <fullName evidence="2">Uncharacterized protein</fullName>
    </submittedName>
</protein>
<gene>
    <name evidence="2" type="ORF">BDK51DRAFT_29790</name>
</gene>
<organism evidence="2 3">
    <name type="scientific">Blyttiomyces helicus</name>
    <dbReference type="NCBI Taxonomy" id="388810"/>
    <lineage>
        <taxon>Eukaryota</taxon>
        <taxon>Fungi</taxon>
        <taxon>Fungi incertae sedis</taxon>
        <taxon>Chytridiomycota</taxon>
        <taxon>Chytridiomycota incertae sedis</taxon>
        <taxon>Chytridiomycetes</taxon>
        <taxon>Chytridiomycetes incertae sedis</taxon>
        <taxon>Blyttiomyces</taxon>
    </lineage>
</organism>
<dbReference type="OrthoDB" id="2129662at2759"/>